<dbReference type="InterPro" id="IPR011923">
    <property type="entry name" value="RodA/MrdB"/>
</dbReference>
<feature type="transmembrane region" description="Helical" evidence="9">
    <location>
        <begin position="223"/>
        <end position="242"/>
    </location>
</feature>
<evidence type="ECO:0000256" key="8">
    <source>
        <dbReference type="ARBA" id="ARBA00049902"/>
    </source>
</evidence>
<feature type="transmembrane region" description="Helical" evidence="9">
    <location>
        <begin position="374"/>
        <end position="394"/>
    </location>
</feature>
<dbReference type="PANTHER" id="PTHR30474:SF14">
    <property type="entry name" value="CELL CYCLE PROTEIN"/>
    <property type="match status" value="1"/>
</dbReference>
<reference evidence="10 11" key="1">
    <citation type="submission" date="2020-02" db="EMBL/GenBank/DDBJ databases">
        <title>Acidophilic actinobacteria isolated from forest soil.</title>
        <authorList>
            <person name="Golinska P."/>
        </authorList>
    </citation>
    <scope>NUCLEOTIDE SEQUENCE [LARGE SCALE GENOMIC DNA]</scope>
    <source>
        <strain evidence="10 11">NL8</strain>
    </source>
</reference>
<proteinExistence type="predicted"/>
<feature type="transmembrane region" description="Helical" evidence="9">
    <location>
        <begin position="339"/>
        <end position="354"/>
    </location>
</feature>
<dbReference type="Proteomes" id="UP000730482">
    <property type="component" value="Unassembled WGS sequence"/>
</dbReference>
<feature type="transmembrane region" description="Helical" evidence="9">
    <location>
        <begin position="33"/>
        <end position="53"/>
    </location>
</feature>
<dbReference type="Pfam" id="PF01098">
    <property type="entry name" value="FTSW_RODA_SPOVE"/>
    <property type="match status" value="1"/>
</dbReference>
<keyword evidence="4" id="KW-0133">Cell shape</keyword>
<comment type="catalytic activity">
    <reaction evidence="8">
        <text>[GlcNAc-(1-&gt;4)-Mur2Ac(oyl-L-Ala-gamma-D-Glu-L-Lys-D-Ala-D-Ala)](n)-di-trans,octa-cis-undecaprenyl diphosphate + beta-D-GlcNAc-(1-&gt;4)-Mur2Ac(oyl-L-Ala-gamma-D-Glu-L-Lys-D-Ala-D-Ala)-di-trans,octa-cis-undecaprenyl diphosphate = [GlcNAc-(1-&gt;4)-Mur2Ac(oyl-L-Ala-gamma-D-Glu-L-Lys-D-Ala-D-Ala)](n+1)-di-trans,octa-cis-undecaprenyl diphosphate + di-trans,octa-cis-undecaprenyl diphosphate + H(+)</text>
        <dbReference type="Rhea" id="RHEA:23708"/>
        <dbReference type="Rhea" id="RHEA-COMP:9602"/>
        <dbReference type="Rhea" id="RHEA-COMP:9603"/>
        <dbReference type="ChEBI" id="CHEBI:15378"/>
        <dbReference type="ChEBI" id="CHEBI:58405"/>
        <dbReference type="ChEBI" id="CHEBI:60033"/>
        <dbReference type="ChEBI" id="CHEBI:78435"/>
        <dbReference type="EC" id="2.4.99.28"/>
    </reaction>
</comment>
<organism evidence="10 11">
    <name type="scientific">Catenulispora pinistramenti</name>
    <dbReference type="NCBI Taxonomy" id="2705254"/>
    <lineage>
        <taxon>Bacteria</taxon>
        <taxon>Bacillati</taxon>
        <taxon>Actinomycetota</taxon>
        <taxon>Actinomycetes</taxon>
        <taxon>Catenulisporales</taxon>
        <taxon>Catenulisporaceae</taxon>
        <taxon>Catenulispora</taxon>
    </lineage>
</organism>
<feature type="transmembrane region" description="Helical" evidence="9">
    <location>
        <begin position="73"/>
        <end position="93"/>
    </location>
</feature>
<protein>
    <recommendedName>
        <fullName evidence="7">peptidoglycan glycosyltransferase</fullName>
        <ecNumber evidence="7">2.4.99.28</ecNumber>
    </recommendedName>
</protein>
<feature type="transmembrane region" description="Helical" evidence="9">
    <location>
        <begin position="137"/>
        <end position="156"/>
    </location>
</feature>
<feature type="transmembrane region" description="Helical" evidence="9">
    <location>
        <begin position="200"/>
        <end position="216"/>
    </location>
</feature>
<comment type="pathway">
    <text evidence="2">Cell wall biogenesis; peptidoglycan biosynthesis.</text>
</comment>
<evidence type="ECO:0000313" key="10">
    <source>
        <dbReference type="EMBL" id="MBS2552945.1"/>
    </source>
</evidence>
<evidence type="ECO:0000256" key="4">
    <source>
        <dbReference type="ARBA" id="ARBA00022960"/>
    </source>
</evidence>
<evidence type="ECO:0000256" key="2">
    <source>
        <dbReference type="ARBA" id="ARBA00004752"/>
    </source>
</evidence>
<dbReference type="PROSITE" id="PS00428">
    <property type="entry name" value="FTSW_RODA_SPOVE"/>
    <property type="match status" value="1"/>
</dbReference>
<evidence type="ECO:0000256" key="9">
    <source>
        <dbReference type="SAM" id="Phobius"/>
    </source>
</evidence>
<keyword evidence="11" id="KW-1185">Reference proteome</keyword>
<evidence type="ECO:0000256" key="5">
    <source>
        <dbReference type="ARBA" id="ARBA00022989"/>
    </source>
</evidence>
<comment type="subcellular location">
    <subcellularLocation>
        <location evidence="1">Membrane</location>
        <topology evidence="1">Multi-pass membrane protein</topology>
    </subcellularLocation>
</comment>
<evidence type="ECO:0000256" key="3">
    <source>
        <dbReference type="ARBA" id="ARBA00022692"/>
    </source>
</evidence>
<sequence length="409" mass="42665">MTLNPAINKGPAGMAMPVAETRRRSNRLRRFDWTLLGAALALSVYGAILVWSATRGRTNLTGGDPQFFLKRHLLNLAIGVVLMAATSLLSYAWVRAVTPVFYVLALLGLVAVLSPLGSTVNGAKSWIELGGGFSIQPAEYCKVAVVLGLAVVLTLPPTKGALSGMSERDDAVTPRRIAAAALVAGVPTGIIMLLPDLGSAMVILVATGGLLVFAGTSGRWLAALGAGAALAAVTATQLHLLAQHQVNRFAAFADPHLDPQGVGYNTAQARLAIGSGGVLGKGLFNGTQTNGRYVPEQQTDFVFTVAGEELGFVGGVVLIALFGVLLMRGIAIARQCDDLFGMLVCAGVVSWFAFETFENIGMTLGIMPVAGIPLPFVSYGGSSMFASFIAIGLVENVRLRSTRPAITVQ</sequence>
<evidence type="ECO:0000313" key="11">
    <source>
        <dbReference type="Proteomes" id="UP000730482"/>
    </source>
</evidence>
<dbReference type="InterPro" id="IPR018365">
    <property type="entry name" value="Cell_cycle_FtsW-rel_CS"/>
</dbReference>
<dbReference type="EC" id="2.4.99.28" evidence="7"/>
<feature type="transmembrane region" description="Helical" evidence="9">
    <location>
        <begin position="310"/>
        <end position="327"/>
    </location>
</feature>
<evidence type="ECO:0000256" key="6">
    <source>
        <dbReference type="ARBA" id="ARBA00023136"/>
    </source>
</evidence>
<dbReference type="PANTHER" id="PTHR30474">
    <property type="entry name" value="CELL CYCLE PROTEIN"/>
    <property type="match status" value="1"/>
</dbReference>
<feature type="transmembrane region" description="Helical" evidence="9">
    <location>
        <begin position="177"/>
        <end position="194"/>
    </location>
</feature>
<gene>
    <name evidence="10" type="primary">rodA</name>
    <name evidence="10" type="ORF">KGQ19_39440</name>
</gene>
<feature type="transmembrane region" description="Helical" evidence="9">
    <location>
        <begin position="100"/>
        <end position="117"/>
    </location>
</feature>
<dbReference type="NCBIfam" id="TIGR02210">
    <property type="entry name" value="rodA_shape"/>
    <property type="match status" value="1"/>
</dbReference>
<dbReference type="InterPro" id="IPR001182">
    <property type="entry name" value="FtsW/RodA"/>
</dbReference>
<evidence type="ECO:0000256" key="7">
    <source>
        <dbReference type="ARBA" id="ARBA00044770"/>
    </source>
</evidence>
<keyword evidence="6 9" id="KW-0472">Membrane</keyword>
<keyword evidence="5 9" id="KW-1133">Transmembrane helix</keyword>
<accession>A0ABS5L4B1</accession>
<keyword evidence="3 9" id="KW-0812">Transmembrane</keyword>
<comment type="caution">
    <text evidence="10">The sequence shown here is derived from an EMBL/GenBank/DDBJ whole genome shotgun (WGS) entry which is preliminary data.</text>
</comment>
<dbReference type="EMBL" id="JAAFYZ010000221">
    <property type="protein sequence ID" value="MBS2552945.1"/>
    <property type="molecule type" value="Genomic_DNA"/>
</dbReference>
<evidence type="ECO:0000256" key="1">
    <source>
        <dbReference type="ARBA" id="ARBA00004141"/>
    </source>
</evidence>
<name>A0ABS5L4B1_9ACTN</name>